<name>A0A1D2AIQ3_ORNBR</name>
<accession>A0A1D2AIQ3</accession>
<reference evidence="1" key="1">
    <citation type="submission" date="2016-07" db="EMBL/GenBank/DDBJ databases">
        <title>Salivary Glands transcriptome analysis on engorged females of Ornithodoros brasiliensis (Acari:Argasidae).</title>
        <authorList>
            <person name="Simons S.M."/>
            <person name="Carvalho E."/>
            <person name="Junqueira-de-Azevedo I."/>
            <person name="Ho P.L."/>
            <person name="Giovanni D."/>
            <person name="Mendonca R."/>
            <person name="Onofrio V."/>
            <person name="Landulfo G."/>
            <person name="Ramirez D."/>
            <person name="Barros-Battesti D."/>
        </authorList>
    </citation>
    <scope>NUCLEOTIDE SEQUENCE</scope>
    <source>
        <strain evidence="1">Female</strain>
        <tissue evidence="1">Salivary gland</tissue>
    </source>
</reference>
<protein>
    <submittedName>
        <fullName evidence="1">Uncharacterized protein</fullName>
    </submittedName>
</protein>
<dbReference type="EMBL" id="GETE01000501">
    <property type="protein sequence ID" value="JAT79072.1"/>
    <property type="molecule type" value="Transcribed_RNA"/>
</dbReference>
<sequence length="61" mass="6928">FTRTTVNTQGYPDDFKEIFVCHILVTCRQVSDGVILKNLTNKISFQIIARMVLCCKVMSST</sequence>
<evidence type="ECO:0000313" key="1">
    <source>
        <dbReference type="EMBL" id="JAT79072.1"/>
    </source>
</evidence>
<dbReference type="AlphaFoldDB" id="A0A1D2AIQ3"/>
<organism evidence="1">
    <name type="scientific">Ornithodoros brasiliensis</name>
    <name type="common">Mouro tick</name>
    <dbReference type="NCBI Taxonomy" id="888526"/>
    <lineage>
        <taxon>Eukaryota</taxon>
        <taxon>Metazoa</taxon>
        <taxon>Ecdysozoa</taxon>
        <taxon>Arthropoda</taxon>
        <taxon>Chelicerata</taxon>
        <taxon>Arachnida</taxon>
        <taxon>Acari</taxon>
        <taxon>Parasitiformes</taxon>
        <taxon>Ixodida</taxon>
        <taxon>Ixodoidea</taxon>
        <taxon>Argasidae</taxon>
        <taxon>Ornithodorinae</taxon>
        <taxon>Ornithodoros</taxon>
    </lineage>
</organism>
<feature type="non-terminal residue" evidence="1">
    <location>
        <position position="1"/>
    </location>
</feature>
<proteinExistence type="predicted"/>